<dbReference type="OrthoDB" id="9972275at2"/>
<dbReference type="KEGG" id="ari:UM93_02585"/>
<dbReference type="Proteomes" id="UP000061839">
    <property type="component" value="Chromosome"/>
</dbReference>
<evidence type="ECO:0000313" key="3">
    <source>
        <dbReference type="Proteomes" id="UP000061839"/>
    </source>
</evidence>
<feature type="transmembrane region" description="Helical" evidence="1">
    <location>
        <begin position="71"/>
        <end position="97"/>
    </location>
</feature>
<keyword evidence="1" id="KW-0472">Membrane</keyword>
<name>A0A0D4BW53_9MICC</name>
<evidence type="ECO:0000256" key="1">
    <source>
        <dbReference type="SAM" id="Phobius"/>
    </source>
</evidence>
<sequence>MSESRPTVRPVLTPQQQRDQEVLDEAVARRALGEKVRALRGIPDRQLRIYSKAEAGLAWFRTSSSRTVRSLTGVTILLAILTALLAALVVSLITRAVPDSELLWIPIVLASAMWLVCLWLSFLQVRARRLRKVKSLPDPMANSDFL</sequence>
<keyword evidence="1" id="KW-1133">Transmembrane helix</keyword>
<evidence type="ECO:0000313" key="2">
    <source>
        <dbReference type="EMBL" id="AJT40687.1"/>
    </source>
</evidence>
<keyword evidence="1" id="KW-0812">Transmembrane</keyword>
<protein>
    <submittedName>
        <fullName evidence="2">Uncharacterized protein</fullName>
    </submittedName>
</protein>
<dbReference type="HOGENOM" id="CLU_1773566_0_0_11"/>
<proteinExistence type="predicted"/>
<keyword evidence="3" id="KW-1185">Reference proteome</keyword>
<dbReference type="RefSeq" id="WP_045073477.1">
    <property type="nucleotide sequence ID" value="NZ_CP011005.1"/>
</dbReference>
<dbReference type="PATRIC" id="fig|1618207.4.peg.529"/>
<accession>A0A0D4BW53</accession>
<reference evidence="2 3" key="1">
    <citation type="journal article" date="2015" name="Genome Announc.">
        <title>Complete Genome Sequencing of Protease-Producing Novel Arthrobacter sp. Strain IHBB 11108 Using PacBio Single-Molecule Real-Time Sequencing Technology.</title>
        <authorList>
            <person name="Kiran S."/>
            <person name="Swarnkar M.K."/>
            <person name="Pal M."/>
            <person name="Thakur R."/>
            <person name="Tewari R."/>
            <person name="Singh A.K."/>
            <person name="Gulati A."/>
        </authorList>
    </citation>
    <scope>NUCLEOTIDE SEQUENCE [LARGE SCALE GENOMIC DNA]</scope>
    <source>
        <strain evidence="2 3">IHBB 11108</strain>
    </source>
</reference>
<organism evidence="2 3">
    <name type="scientific">Psychromicrobium lacuslunae</name>
    <dbReference type="NCBI Taxonomy" id="1618207"/>
    <lineage>
        <taxon>Bacteria</taxon>
        <taxon>Bacillati</taxon>
        <taxon>Actinomycetota</taxon>
        <taxon>Actinomycetes</taxon>
        <taxon>Micrococcales</taxon>
        <taxon>Micrococcaceae</taxon>
        <taxon>Psychromicrobium</taxon>
    </lineage>
</organism>
<dbReference type="AlphaFoldDB" id="A0A0D4BW53"/>
<dbReference type="EMBL" id="CP011005">
    <property type="protein sequence ID" value="AJT40687.1"/>
    <property type="molecule type" value="Genomic_DNA"/>
</dbReference>
<gene>
    <name evidence="2" type="ORF">UM93_02585</name>
</gene>
<feature type="transmembrane region" description="Helical" evidence="1">
    <location>
        <begin position="103"/>
        <end position="125"/>
    </location>
</feature>